<dbReference type="Pfam" id="PF12937">
    <property type="entry name" value="F-box-like"/>
    <property type="match status" value="1"/>
</dbReference>
<dbReference type="SMART" id="SM00256">
    <property type="entry name" value="FBOX"/>
    <property type="match status" value="1"/>
</dbReference>
<dbReference type="AlphaFoldDB" id="A0A7S4SW47"/>
<organism evidence="2">
    <name type="scientific">Ditylum brightwellii</name>
    <dbReference type="NCBI Taxonomy" id="49249"/>
    <lineage>
        <taxon>Eukaryota</taxon>
        <taxon>Sar</taxon>
        <taxon>Stramenopiles</taxon>
        <taxon>Ochrophyta</taxon>
        <taxon>Bacillariophyta</taxon>
        <taxon>Mediophyceae</taxon>
        <taxon>Lithodesmiophycidae</taxon>
        <taxon>Lithodesmiales</taxon>
        <taxon>Lithodesmiaceae</taxon>
        <taxon>Ditylum</taxon>
    </lineage>
</organism>
<evidence type="ECO:0000259" key="1">
    <source>
        <dbReference type="PROSITE" id="PS50181"/>
    </source>
</evidence>
<dbReference type="PROSITE" id="PS50181">
    <property type="entry name" value="FBOX"/>
    <property type="match status" value="1"/>
</dbReference>
<sequence length="230" mass="26809">MAAKESEEQANHHHQLELLSLPDELLLSVSSFAPPKDLLNLQCVCSRLHALDTDFIWQNLCKQRWQNWPRYKLTPSRLEWMDDNLLLSNWKERFLWAEEDFARTKITREELEELDWSLNFTAIAGGRGEETTRWCKFRSGFLLIPVFMPLPYEIYDEKSPSPCTRFNNVKDDSVKTCTEQWLKISNFDPHHISRSTIDGEWIITNNNVTIVSNDAKSGPNTHSRSILLGT</sequence>
<dbReference type="SUPFAM" id="SSF81383">
    <property type="entry name" value="F-box domain"/>
    <property type="match status" value="1"/>
</dbReference>
<name>A0A7S4SW47_9STRA</name>
<dbReference type="Gene3D" id="1.20.1280.50">
    <property type="match status" value="1"/>
</dbReference>
<dbReference type="InterPro" id="IPR036047">
    <property type="entry name" value="F-box-like_dom_sf"/>
</dbReference>
<feature type="domain" description="F-box" evidence="1">
    <location>
        <begin position="15"/>
        <end position="60"/>
    </location>
</feature>
<protein>
    <recommendedName>
        <fullName evidence="1">F-box domain-containing protein</fullName>
    </recommendedName>
</protein>
<dbReference type="EMBL" id="HBNS01055247">
    <property type="protein sequence ID" value="CAE4657931.1"/>
    <property type="molecule type" value="Transcribed_RNA"/>
</dbReference>
<evidence type="ECO:0000313" key="2">
    <source>
        <dbReference type="EMBL" id="CAE4657931.1"/>
    </source>
</evidence>
<reference evidence="2" key="1">
    <citation type="submission" date="2021-01" db="EMBL/GenBank/DDBJ databases">
        <authorList>
            <person name="Corre E."/>
            <person name="Pelletier E."/>
            <person name="Niang G."/>
            <person name="Scheremetjew M."/>
            <person name="Finn R."/>
            <person name="Kale V."/>
            <person name="Holt S."/>
            <person name="Cochrane G."/>
            <person name="Meng A."/>
            <person name="Brown T."/>
            <person name="Cohen L."/>
        </authorList>
    </citation>
    <scope>NUCLEOTIDE SEQUENCE</scope>
    <source>
        <strain evidence="2">GSO104</strain>
    </source>
</reference>
<accession>A0A7S4SW47</accession>
<dbReference type="InterPro" id="IPR001810">
    <property type="entry name" value="F-box_dom"/>
</dbReference>
<proteinExistence type="predicted"/>
<gene>
    <name evidence="2" type="ORF">DBRI00130_LOCUS39982</name>
</gene>